<gene>
    <name evidence="2" type="ORF">OSTQU699_LOCUS698</name>
</gene>
<keyword evidence="1" id="KW-0472">Membrane</keyword>
<name>A0A8S1INL4_9CHLO</name>
<evidence type="ECO:0000256" key="1">
    <source>
        <dbReference type="SAM" id="Phobius"/>
    </source>
</evidence>
<sequence>MALLGENGGMLQPGRDEALWSACTAAASVVLSTQIICEREWCMNMSGGTLLELASPCFYSARPCARRAPALVILCLCLVAILALCYHWWGGNVASSPGIVTEIALTHGS</sequence>
<accession>A0A8S1INL4</accession>
<dbReference type="EMBL" id="CAJHUC010000332">
    <property type="protein sequence ID" value="CAD7695337.1"/>
    <property type="molecule type" value="Genomic_DNA"/>
</dbReference>
<protein>
    <submittedName>
        <fullName evidence="2">Uncharacterized protein</fullName>
    </submittedName>
</protein>
<keyword evidence="1" id="KW-0812">Transmembrane</keyword>
<keyword evidence="1" id="KW-1133">Transmembrane helix</keyword>
<organism evidence="2 3">
    <name type="scientific">Ostreobium quekettii</name>
    <dbReference type="NCBI Taxonomy" id="121088"/>
    <lineage>
        <taxon>Eukaryota</taxon>
        <taxon>Viridiplantae</taxon>
        <taxon>Chlorophyta</taxon>
        <taxon>core chlorophytes</taxon>
        <taxon>Ulvophyceae</taxon>
        <taxon>TCBD clade</taxon>
        <taxon>Bryopsidales</taxon>
        <taxon>Ostreobineae</taxon>
        <taxon>Ostreobiaceae</taxon>
        <taxon>Ostreobium</taxon>
    </lineage>
</organism>
<dbReference type="AlphaFoldDB" id="A0A8S1INL4"/>
<dbReference type="Proteomes" id="UP000708148">
    <property type="component" value="Unassembled WGS sequence"/>
</dbReference>
<reference evidence="2" key="1">
    <citation type="submission" date="2020-12" db="EMBL/GenBank/DDBJ databases">
        <authorList>
            <person name="Iha C."/>
        </authorList>
    </citation>
    <scope>NUCLEOTIDE SEQUENCE</scope>
</reference>
<evidence type="ECO:0000313" key="3">
    <source>
        <dbReference type="Proteomes" id="UP000708148"/>
    </source>
</evidence>
<feature type="transmembrane region" description="Helical" evidence="1">
    <location>
        <begin position="68"/>
        <end position="89"/>
    </location>
</feature>
<keyword evidence="3" id="KW-1185">Reference proteome</keyword>
<proteinExistence type="predicted"/>
<comment type="caution">
    <text evidence="2">The sequence shown here is derived from an EMBL/GenBank/DDBJ whole genome shotgun (WGS) entry which is preliminary data.</text>
</comment>
<evidence type="ECO:0000313" key="2">
    <source>
        <dbReference type="EMBL" id="CAD7695337.1"/>
    </source>
</evidence>